<dbReference type="AlphaFoldDB" id="A0A0A0M9M4"/>
<dbReference type="GO" id="GO:0030288">
    <property type="term" value="C:outer membrane-bounded periplasmic space"/>
    <property type="evidence" value="ECO:0007669"/>
    <property type="project" value="InterPro"/>
</dbReference>
<dbReference type="GO" id="GO:0008800">
    <property type="term" value="F:beta-lactamase activity"/>
    <property type="evidence" value="ECO:0007669"/>
    <property type="project" value="UniProtKB-UniRule"/>
</dbReference>
<proteinExistence type="inferred from homology"/>
<evidence type="ECO:0000313" key="9">
    <source>
        <dbReference type="EMBL" id="KGO98702.1"/>
    </source>
</evidence>
<dbReference type="EC" id="3.5.2.6" evidence="3 6"/>
<dbReference type="GO" id="GO:0046677">
    <property type="term" value="P:response to antibiotic"/>
    <property type="evidence" value="ECO:0007669"/>
    <property type="project" value="UniProtKB-UniRule"/>
</dbReference>
<feature type="domain" description="Peptidase S12 Pab87-related C-terminal" evidence="8">
    <location>
        <begin position="444"/>
        <end position="524"/>
    </location>
</feature>
<evidence type="ECO:0000256" key="2">
    <source>
        <dbReference type="ARBA" id="ARBA00007840"/>
    </source>
</evidence>
<protein>
    <recommendedName>
        <fullName evidence="3 6">Beta-lactamase</fullName>
        <ecNumber evidence="3 6">3.5.2.6</ecNumber>
    </recommendedName>
</protein>
<accession>A0A0A0M9M4</accession>
<dbReference type="eggNOG" id="COG1680">
    <property type="taxonomic scope" value="Bacteria"/>
</dbReference>
<evidence type="ECO:0000256" key="3">
    <source>
        <dbReference type="ARBA" id="ARBA00012865"/>
    </source>
</evidence>
<dbReference type="InterPro" id="IPR012338">
    <property type="entry name" value="Beta-lactam/transpept-like"/>
</dbReference>
<evidence type="ECO:0000256" key="5">
    <source>
        <dbReference type="ARBA" id="ARBA00023251"/>
    </source>
</evidence>
<comment type="catalytic activity">
    <reaction evidence="1 6">
        <text>a beta-lactam + H2O = a substituted beta-amino acid</text>
        <dbReference type="Rhea" id="RHEA:20401"/>
        <dbReference type="ChEBI" id="CHEBI:15377"/>
        <dbReference type="ChEBI" id="CHEBI:35627"/>
        <dbReference type="ChEBI" id="CHEBI:140347"/>
        <dbReference type="EC" id="3.5.2.6"/>
    </reaction>
</comment>
<dbReference type="STRING" id="1385515.GCA_000423325_02135"/>
<gene>
    <name evidence="9" type="ORF">N791_14425</name>
</gene>
<dbReference type="GO" id="GO:0017001">
    <property type="term" value="P:antibiotic catabolic process"/>
    <property type="evidence" value="ECO:0007669"/>
    <property type="project" value="InterPro"/>
</dbReference>
<dbReference type="PANTHER" id="PTHR46825">
    <property type="entry name" value="D-ALANYL-D-ALANINE-CARBOXYPEPTIDASE/ENDOPEPTIDASE AMPH"/>
    <property type="match status" value="1"/>
</dbReference>
<keyword evidence="5 6" id="KW-0046">Antibiotic resistance</keyword>
<evidence type="ECO:0000259" key="7">
    <source>
        <dbReference type="Pfam" id="PF00144"/>
    </source>
</evidence>
<reference evidence="9 10" key="1">
    <citation type="submission" date="2013-08" db="EMBL/GenBank/DDBJ databases">
        <title>Genomic analysis of Lysobacter defluvii.</title>
        <authorList>
            <person name="Wang Q."/>
            <person name="Wang G."/>
        </authorList>
    </citation>
    <scope>NUCLEOTIDE SEQUENCE [LARGE SCALE GENOMIC DNA]</scope>
    <source>
        <strain evidence="9 10">IMMIB APB-9</strain>
    </source>
</reference>
<comment type="caution">
    <text evidence="9">The sequence shown here is derived from an EMBL/GenBank/DDBJ whole genome shotgun (WGS) entry which is preliminary data.</text>
</comment>
<dbReference type="InterPro" id="IPR050491">
    <property type="entry name" value="AmpC-like"/>
</dbReference>
<dbReference type="EMBL" id="AVBH01000056">
    <property type="protein sequence ID" value="KGO98702.1"/>
    <property type="molecule type" value="Genomic_DNA"/>
</dbReference>
<dbReference type="InterPro" id="IPR001466">
    <property type="entry name" value="Beta-lactam-related"/>
</dbReference>
<dbReference type="InterPro" id="IPR001586">
    <property type="entry name" value="Beta-lactam_class-C_AS"/>
</dbReference>
<keyword evidence="4 6" id="KW-0378">Hydrolase</keyword>
<evidence type="ECO:0000256" key="1">
    <source>
        <dbReference type="ARBA" id="ARBA00001526"/>
    </source>
</evidence>
<comment type="similarity">
    <text evidence="2 6">Belongs to the class-C beta-lactamase family.</text>
</comment>
<evidence type="ECO:0000256" key="4">
    <source>
        <dbReference type="ARBA" id="ARBA00022801"/>
    </source>
</evidence>
<feature type="domain" description="Beta-lactamase-related" evidence="7">
    <location>
        <begin position="31"/>
        <end position="321"/>
    </location>
</feature>
<sequence length="531" mass="56058">MPAAHAMTDAELAGILGKRLHGDRTGACFAAAVVEPASVSRAYVCADPAMEARIGPDSAFEIGSVSKTMTAALLAELIRRGEGSLDDPLADWLPEGTVVPAFEGQPILLRHVVTHTSGLPALPPGAPIASQADPYAAMSPEDVLQALGRVELTRAPGTRTEYSNFASMLLSLAVARRAGMDFERLADEWIFTPLGMEGAHVARAPAGVRVAEGHVPSGDATPPWTFHVDLAGVGGVRATLDDMVAYVQGQLGQRDTPLRSAFDTTQQLLDGDGGRGFAMNWMVAPLDGRSVHAHEGGTGGFSSLVAFDRDGGRGVVVLSDTAMTSLGGLGGVGMHLLDDALPLDGPRTVARPDEALLEGLVGSWQVQGMPMEVRRKGDTLEIQAAGQPAFELGYDSEGDFYPLQFDAVLRPSRNPDGSYGFHWMQMGGVAPAVRVQADGRAAPVEKLAPELLEQYVGTYPLMPGFNLVVSVADGQLHGQATGQGRFALEPAGEDVFRAPAFGIEIRFERDGEGVTALELHQAGQVMRGERR</sequence>
<dbReference type="SUPFAM" id="SSF56601">
    <property type="entry name" value="beta-lactamase/transpeptidase-like"/>
    <property type="match status" value="1"/>
</dbReference>
<dbReference type="PANTHER" id="PTHR46825:SF8">
    <property type="entry name" value="BETA-LACTAMASE-RELATED"/>
    <property type="match status" value="1"/>
</dbReference>
<dbReference type="Pfam" id="PF00144">
    <property type="entry name" value="Beta-lactamase"/>
    <property type="match status" value="1"/>
</dbReference>
<organism evidence="9 10">
    <name type="scientific">Lysobacter defluvii IMMIB APB-9 = DSM 18482</name>
    <dbReference type="NCBI Taxonomy" id="1385515"/>
    <lineage>
        <taxon>Bacteria</taxon>
        <taxon>Pseudomonadati</taxon>
        <taxon>Pseudomonadota</taxon>
        <taxon>Gammaproteobacteria</taxon>
        <taxon>Lysobacterales</taxon>
        <taxon>Lysobacteraceae</taxon>
        <taxon>Novilysobacter</taxon>
    </lineage>
</organism>
<dbReference type="InterPro" id="IPR021860">
    <property type="entry name" value="Peptidase_S12_Pab87-rel_C"/>
</dbReference>
<evidence type="ECO:0000259" key="8">
    <source>
        <dbReference type="Pfam" id="PF11954"/>
    </source>
</evidence>
<evidence type="ECO:0000313" key="10">
    <source>
        <dbReference type="Proteomes" id="UP000030003"/>
    </source>
</evidence>
<dbReference type="Gene3D" id="3.40.710.10">
    <property type="entry name" value="DD-peptidase/beta-lactamase superfamily"/>
    <property type="match status" value="1"/>
</dbReference>
<keyword evidence="10" id="KW-1185">Reference proteome</keyword>
<dbReference type="PROSITE" id="PS00336">
    <property type="entry name" value="BETA_LACTAMASE_C"/>
    <property type="match status" value="1"/>
</dbReference>
<dbReference type="Pfam" id="PF11954">
    <property type="entry name" value="DUF3471"/>
    <property type="match status" value="1"/>
</dbReference>
<name>A0A0A0M9M4_9GAMM</name>
<dbReference type="Proteomes" id="UP000030003">
    <property type="component" value="Unassembled WGS sequence"/>
</dbReference>
<evidence type="ECO:0000256" key="6">
    <source>
        <dbReference type="RuleBase" id="RU361140"/>
    </source>
</evidence>